<comment type="caution">
    <text evidence="1">The sequence shown here is derived from an EMBL/GenBank/DDBJ whole genome shotgun (WGS) entry which is preliminary data.</text>
</comment>
<protein>
    <submittedName>
        <fullName evidence="1">Uncharacterized protein</fullName>
    </submittedName>
</protein>
<evidence type="ECO:0000313" key="2">
    <source>
        <dbReference type="Proteomes" id="UP001162992"/>
    </source>
</evidence>
<keyword evidence="2" id="KW-1185">Reference proteome</keyword>
<proteinExistence type="predicted"/>
<sequence>MWQVAGGLVRLVRESLPRASSSPYLQPHSESVGSAGRDLQFHHFLYLPPFSTVLKIFIFILCYNSYLLQLIFTSSFGEVSLVSKEFSFISHLIELYLSCGIQRGK</sequence>
<reference evidence="2" key="1">
    <citation type="journal article" date="2024" name="Proc. Natl. Acad. Sci. U.S.A.">
        <title>Extraordinary preservation of gene collinearity over three hundred million years revealed in homosporous lycophytes.</title>
        <authorList>
            <person name="Li C."/>
            <person name="Wickell D."/>
            <person name="Kuo L.Y."/>
            <person name="Chen X."/>
            <person name="Nie B."/>
            <person name="Liao X."/>
            <person name="Peng D."/>
            <person name="Ji J."/>
            <person name="Jenkins J."/>
            <person name="Williams M."/>
            <person name="Shu S."/>
            <person name="Plott C."/>
            <person name="Barry K."/>
            <person name="Rajasekar S."/>
            <person name="Grimwood J."/>
            <person name="Han X."/>
            <person name="Sun S."/>
            <person name="Hou Z."/>
            <person name="He W."/>
            <person name="Dai G."/>
            <person name="Sun C."/>
            <person name="Schmutz J."/>
            <person name="Leebens-Mack J.H."/>
            <person name="Li F.W."/>
            <person name="Wang L."/>
        </authorList>
    </citation>
    <scope>NUCLEOTIDE SEQUENCE [LARGE SCALE GENOMIC DNA]</scope>
    <source>
        <strain evidence="2">cv. PW_Plant_1</strain>
    </source>
</reference>
<accession>A0ACC2ENQ8</accession>
<gene>
    <name evidence="1" type="ORF">O6H91_01G017500</name>
</gene>
<dbReference type="Proteomes" id="UP001162992">
    <property type="component" value="Chromosome 1"/>
</dbReference>
<evidence type="ECO:0000313" key="1">
    <source>
        <dbReference type="EMBL" id="KAJ7568066.1"/>
    </source>
</evidence>
<dbReference type="EMBL" id="CM055092">
    <property type="protein sequence ID" value="KAJ7568066.1"/>
    <property type="molecule type" value="Genomic_DNA"/>
</dbReference>
<organism evidence="1 2">
    <name type="scientific">Diphasiastrum complanatum</name>
    <name type="common">Issler's clubmoss</name>
    <name type="synonym">Lycopodium complanatum</name>
    <dbReference type="NCBI Taxonomy" id="34168"/>
    <lineage>
        <taxon>Eukaryota</taxon>
        <taxon>Viridiplantae</taxon>
        <taxon>Streptophyta</taxon>
        <taxon>Embryophyta</taxon>
        <taxon>Tracheophyta</taxon>
        <taxon>Lycopodiopsida</taxon>
        <taxon>Lycopodiales</taxon>
        <taxon>Lycopodiaceae</taxon>
        <taxon>Lycopodioideae</taxon>
        <taxon>Diphasiastrum</taxon>
    </lineage>
</organism>
<name>A0ACC2ENQ8_DIPCM</name>